<dbReference type="AlphaFoldDB" id="A0A4R4ZYX3"/>
<evidence type="ECO:0000313" key="2">
    <source>
        <dbReference type="Proteomes" id="UP000295217"/>
    </source>
</evidence>
<dbReference type="InterPro" id="IPR036412">
    <property type="entry name" value="HAD-like_sf"/>
</dbReference>
<proteinExistence type="predicted"/>
<dbReference type="Gene3D" id="3.40.50.1000">
    <property type="entry name" value="HAD superfamily/HAD-like"/>
    <property type="match status" value="1"/>
</dbReference>
<dbReference type="RefSeq" id="WP_132107636.1">
    <property type="nucleotide sequence ID" value="NZ_SMLB01000067.1"/>
</dbReference>
<name>A0A4R4ZYX3_9ACTN</name>
<protein>
    <recommendedName>
        <fullName evidence="3">HAD family hydrolase</fullName>
    </recommendedName>
</protein>
<keyword evidence="2" id="KW-1185">Reference proteome</keyword>
<dbReference type="SUPFAM" id="SSF56784">
    <property type="entry name" value="HAD-like"/>
    <property type="match status" value="1"/>
</dbReference>
<dbReference type="OrthoDB" id="4547358at2"/>
<organism evidence="1 2">
    <name type="scientific">Jiangella aurantiaca</name>
    <dbReference type="NCBI Taxonomy" id="2530373"/>
    <lineage>
        <taxon>Bacteria</taxon>
        <taxon>Bacillati</taxon>
        <taxon>Actinomycetota</taxon>
        <taxon>Actinomycetes</taxon>
        <taxon>Jiangellales</taxon>
        <taxon>Jiangellaceae</taxon>
        <taxon>Jiangella</taxon>
    </lineage>
</organism>
<sequence>MTTVPRVQLSDLIASTSLVMLDFDGPVCSVFAGLPAPEVAGRLRRELRRLGVRVDEKPERVGDPLSIYRHSREGGPVVVHAIYEALVAAELEAVTTATPTPGAVDVIEAVRESGRRVAVVSNNAADAVAKYLRTHDLLDSIDHIAARRGPNSPTSFATHG</sequence>
<comment type="caution">
    <text evidence="1">The sequence shown here is derived from an EMBL/GenBank/DDBJ whole genome shotgun (WGS) entry which is preliminary data.</text>
</comment>
<reference evidence="1 2" key="1">
    <citation type="submission" date="2019-02" db="EMBL/GenBank/DDBJ databases">
        <title>Draft genome sequences of novel Actinobacteria.</title>
        <authorList>
            <person name="Sahin N."/>
            <person name="Ay H."/>
            <person name="Saygin H."/>
        </authorList>
    </citation>
    <scope>NUCLEOTIDE SEQUENCE [LARGE SCALE GENOMIC DNA]</scope>
    <source>
        <strain evidence="1 2">8K307</strain>
    </source>
</reference>
<evidence type="ECO:0000313" key="1">
    <source>
        <dbReference type="EMBL" id="TDD64491.1"/>
    </source>
</evidence>
<dbReference type="InterPro" id="IPR023198">
    <property type="entry name" value="PGP-like_dom2"/>
</dbReference>
<dbReference type="Gene3D" id="1.10.150.240">
    <property type="entry name" value="Putative phosphatase, domain 2"/>
    <property type="match status" value="1"/>
</dbReference>
<evidence type="ECO:0008006" key="3">
    <source>
        <dbReference type="Google" id="ProtNLM"/>
    </source>
</evidence>
<dbReference type="InterPro" id="IPR023214">
    <property type="entry name" value="HAD_sf"/>
</dbReference>
<dbReference type="Proteomes" id="UP000295217">
    <property type="component" value="Unassembled WGS sequence"/>
</dbReference>
<accession>A0A4R4ZYX3</accession>
<dbReference type="EMBL" id="SMLB01000067">
    <property type="protein sequence ID" value="TDD64491.1"/>
    <property type="molecule type" value="Genomic_DNA"/>
</dbReference>
<gene>
    <name evidence="1" type="ORF">E1262_27980</name>
</gene>